<dbReference type="EMBL" id="JAVHNR010000011">
    <property type="protein sequence ID" value="KAK6331063.1"/>
    <property type="molecule type" value="Genomic_DNA"/>
</dbReference>
<evidence type="ECO:0000259" key="9">
    <source>
        <dbReference type="PROSITE" id="PS50076"/>
    </source>
</evidence>
<dbReference type="InterPro" id="IPR036869">
    <property type="entry name" value="J_dom_sf"/>
</dbReference>
<keyword evidence="2" id="KW-0677">Repeat</keyword>
<dbReference type="InterPro" id="IPR001305">
    <property type="entry name" value="HSP_DnaJ_Cys-rich_dom"/>
</dbReference>
<accession>A0AAN8MFY0</accession>
<dbReference type="Gene3D" id="2.10.230.10">
    <property type="entry name" value="Heat shock protein DnaJ, cysteine-rich domain"/>
    <property type="match status" value="1"/>
</dbReference>
<feature type="zinc finger region" description="CR-type" evidence="7">
    <location>
        <begin position="342"/>
        <end position="423"/>
    </location>
</feature>
<dbReference type="InterPro" id="IPR001623">
    <property type="entry name" value="DnaJ_domain"/>
</dbReference>
<reference evidence="11 12" key="1">
    <citation type="submission" date="2019-10" db="EMBL/GenBank/DDBJ databases">
        <authorList>
            <person name="Palmer J.M."/>
        </authorList>
    </citation>
    <scope>NUCLEOTIDE SEQUENCE [LARGE SCALE GENOMIC DNA]</scope>
    <source>
        <strain evidence="11 12">TWF718</strain>
    </source>
</reference>
<dbReference type="Gene3D" id="2.60.260.20">
    <property type="entry name" value="Urease metallochaperone UreE, N-terminal domain"/>
    <property type="match status" value="2"/>
</dbReference>
<keyword evidence="5" id="KW-0143">Chaperone</keyword>
<dbReference type="InterPro" id="IPR012724">
    <property type="entry name" value="DnaJ"/>
</dbReference>
<dbReference type="Pfam" id="PF00226">
    <property type="entry name" value="DnaJ"/>
    <property type="match status" value="1"/>
</dbReference>
<dbReference type="GO" id="GO:0005737">
    <property type="term" value="C:cytoplasm"/>
    <property type="evidence" value="ECO:0007669"/>
    <property type="project" value="TreeGrafter"/>
</dbReference>
<dbReference type="GO" id="GO:0005524">
    <property type="term" value="F:ATP binding"/>
    <property type="evidence" value="ECO:0007669"/>
    <property type="project" value="InterPro"/>
</dbReference>
<dbReference type="FunFam" id="2.10.230.10:FF:000001">
    <property type="entry name" value="DnaJ subfamily A member 2"/>
    <property type="match status" value="1"/>
</dbReference>
<dbReference type="Gene3D" id="1.10.287.110">
    <property type="entry name" value="DnaJ domain"/>
    <property type="match status" value="1"/>
</dbReference>
<evidence type="ECO:0000313" key="12">
    <source>
        <dbReference type="Proteomes" id="UP001313282"/>
    </source>
</evidence>
<evidence type="ECO:0000313" key="11">
    <source>
        <dbReference type="EMBL" id="KAK6331063.1"/>
    </source>
</evidence>
<evidence type="ECO:0000259" key="10">
    <source>
        <dbReference type="PROSITE" id="PS51188"/>
    </source>
</evidence>
<organism evidence="11 12">
    <name type="scientific">Orbilia javanica</name>
    <dbReference type="NCBI Taxonomy" id="47235"/>
    <lineage>
        <taxon>Eukaryota</taxon>
        <taxon>Fungi</taxon>
        <taxon>Dikarya</taxon>
        <taxon>Ascomycota</taxon>
        <taxon>Pezizomycotina</taxon>
        <taxon>Orbiliomycetes</taxon>
        <taxon>Orbiliales</taxon>
        <taxon>Orbiliaceae</taxon>
        <taxon>Orbilia</taxon>
    </lineage>
</organism>
<dbReference type="PANTHER" id="PTHR43096">
    <property type="entry name" value="DNAJ HOMOLOG 1, MITOCHONDRIAL-RELATED"/>
    <property type="match status" value="1"/>
</dbReference>
<dbReference type="SMART" id="SM00271">
    <property type="entry name" value="DnaJ"/>
    <property type="match status" value="1"/>
</dbReference>
<dbReference type="InterPro" id="IPR018253">
    <property type="entry name" value="DnaJ_domain_CS"/>
</dbReference>
<feature type="compositionally biased region" description="Basic and acidic residues" evidence="8">
    <location>
        <begin position="631"/>
        <end position="646"/>
    </location>
</feature>
<dbReference type="SUPFAM" id="SSF49493">
    <property type="entry name" value="HSP40/DnaJ peptide-binding domain"/>
    <property type="match status" value="2"/>
</dbReference>
<feature type="domain" description="CR-type" evidence="10">
    <location>
        <begin position="342"/>
        <end position="423"/>
    </location>
</feature>
<evidence type="ECO:0000256" key="2">
    <source>
        <dbReference type="ARBA" id="ARBA00022737"/>
    </source>
</evidence>
<keyword evidence="4 7" id="KW-0862">Zinc</keyword>
<comment type="caution">
    <text evidence="11">The sequence shown here is derived from an EMBL/GenBank/DDBJ whole genome shotgun (WGS) entry which is preliminary data.</text>
</comment>
<evidence type="ECO:0000256" key="3">
    <source>
        <dbReference type="ARBA" id="ARBA00022771"/>
    </source>
</evidence>
<dbReference type="GO" id="GO:0051082">
    <property type="term" value="F:unfolded protein binding"/>
    <property type="evidence" value="ECO:0007669"/>
    <property type="project" value="InterPro"/>
</dbReference>
<feature type="domain" description="J" evidence="9">
    <location>
        <begin position="197"/>
        <end position="261"/>
    </location>
</feature>
<dbReference type="FunFam" id="2.60.260.20:FF:000005">
    <property type="entry name" value="Chaperone protein dnaJ 1, mitochondrial"/>
    <property type="match status" value="1"/>
</dbReference>
<feature type="compositionally biased region" description="Basic residues" evidence="8">
    <location>
        <begin position="1"/>
        <end position="15"/>
    </location>
</feature>
<keyword evidence="1 7" id="KW-0479">Metal-binding</keyword>
<dbReference type="PROSITE" id="PS50076">
    <property type="entry name" value="DNAJ_2"/>
    <property type="match status" value="1"/>
</dbReference>
<dbReference type="Proteomes" id="UP001313282">
    <property type="component" value="Unassembled WGS sequence"/>
</dbReference>
<gene>
    <name evidence="11" type="ORF">TWF718_003252</name>
</gene>
<dbReference type="SUPFAM" id="SSF46565">
    <property type="entry name" value="Chaperone J-domain"/>
    <property type="match status" value="1"/>
</dbReference>
<dbReference type="GO" id="GO:0031072">
    <property type="term" value="F:heat shock protein binding"/>
    <property type="evidence" value="ECO:0007669"/>
    <property type="project" value="InterPro"/>
</dbReference>
<dbReference type="AlphaFoldDB" id="A0AAN8MFY0"/>
<dbReference type="GO" id="GO:0009408">
    <property type="term" value="P:response to heat"/>
    <property type="evidence" value="ECO:0007669"/>
    <property type="project" value="InterPro"/>
</dbReference>
<dbReference type="PANTHER" id="PTHR43096:SF52">
    <property type="entry name" value="DNAJ HOMOLOG 1, MITOCHONDRIAL-RELATED"/>
    <property type="match status" value="1"/>
</dbReference>
<proteinExistence type="inferred from homology"/>
<dbReference type="PRINTS" id="PR00625">
    <property type="entry name" value="JDOMAIN"/>
</dbReference>
<dbReference type="Pfam" id="PF00684">
    <property type="entry name" value="DnaJ_CXXCXGXG"/>
    <property type="match status" value="1"/>
</dbReference>
<dbReference type="PROSITE" id="PS00636">
    <property type="entry name" value="DNAJ_1"/>
    <property type="match status" value="1"/>
</dbReference>
<evidence type="ECO:0000256" key="7">
    <source>
        <dbReference type="PROSITE-ProRule" id="PRU00546"/>
    </source>
</evidence>
<evidence type="ECO:0000256" key="4">
    <source>
        <dbReference type="ARBA" id="ARBA00022833"/>
    </source>
</evidence>
<keyword evidence="12" id="KW-1185">Reference proteome</keyword>
<protein>
    <recommendedName>
        <fullName evidence="6">DnaJ homolog 1, mitochondrial</fullName>
    </recommendedName>
</protein>
<dbReference type="CDD" id="cd10719">
    <property type="entry name" value="DnaJ_zf"/>
    <property type="match status" value="1"/>
</dbReference>
<dbReference type="CDD" id="cd10747">
    <property type="entry name" value="DnaJ_C"/>
    <property type="match status" value="1"/>
</dbReference>
<dbReference type="CDD" id="cd06257">
    <property type="entry name" value="DnaJ"/>
    <property type="match status" value="1"/>
</dbReference>
<evidence type="ECO:0000256" key="5">
    <source>
        <dbReference type="ARBA" id="ARBA00023186"/>
    </source>
</evidence>
<dbReference type="HAMAP" id="MF_01152">
    <property type="entry name" value="DnaJ"/>
    <property type="match status" value="1"/>
</dbReference>
<dbReference type="InterPro" id="IPR036410">
    <property type="entry name" value="HSP_DnaJ_Cys-rich_dom_sf"/>
</dbReference>
<dbReference type="Pfam" id="PF01556">
    <property type="entry name" value="DnaJ_C"/>
    <property type="match status" value="1"/>
</dbReference>
<keyword evidence="3 7" id="KW-0863">Zinc-finger</keyword>
<dbReference type="GO" id="GO:0008270">
    <property type="term" value="F:zinc ion binding"/>
    <property type="evidence" value="ECO:0007669"/>
    <property type="project" value="UniProtKB-KW"/>
</dbReference>
<dbReference type="GO" id="GO:0042026">
    <property type="term" value="P:protein refolding"/>
    <property type="evidence" value="ECO:0007669"/>
    <property type="project" value="TreeGrafter"/>
</dbReference>
<evidence type="ECO:0000256" key="6">
    <source>
        <dbReference type="ARBA" id="ARBA00072890"/>
    </source>
</evidence>
<dbReference type="InterPro" id="IPR002939">
    <property type="entry name" value="DnaJ_C"/>
</dbReference>
<evidence type="ECO:0000256" key="1">
    <source>
        <dbReference type="ARBA" id="ARBA00022723"/>
    </source>
</evidence>
<feature type="region of interest" description="Disordered" evidence="8">
    <location>
        <begin position="1"/>
        <end position="20"/>
    </location>
</feature>
<dbReference type="InterPro" id="IPR008971">
    <property type="entry name" value="HSP40/DnaJ_pept-bd"/>
</dbReference>
<evidence type="ECO:0000256" key="8">
    <source>
        <dbReference type="SAM" id="MobiDB-lite"/>
    </source>
</evidence>
<dbReference type="SUPFAM" id="SSF57938">
    <property type="entry name" value="DnaJ/Hsp40 cysteine-rich domain"/>
    <property type="match status" value="1"/>
</dbReference>
<sequence length="646" mass="69403">MTMAMLRRKRKRKRTWSGAGAVRQPSWAAAHWFGSRRCQAPPKKICPEISRASLRSNVTHRHRHRHRYRPLSFSFSFSFSVFLSLSERTPRPQPAKEPPPRCHSGAMNAVPHRLLSSSRSAIPQISSLPCAVPLRSLAPSRSYSSWAKRDRSSRCTPSIARKCQPRCTRLQLSSPSIGPCAGRQFHTTIPRQAAPKDPYSVLGVSKSASASEIKKAYYAMAKKYHPDANKDPKAKEQFVDIQQAYDLLSDPQKREQYDQFGASGFDPSGAGGASGFNPGGANPFSGGGFGFGGGGFTVEDIFSMFGAGGPGGGRRRGGQVEEAFGDNIEVQTTISFMEAANGTTKTINISPLVTCHTCSGSGLKAGTQRTTCGKCQGTGTRIHFHQGGFQMASTCGTCSGSGIVTPKGSDCGTCSGAGVLRDRKSVRVDIPPGVDDGMRLKVDSEGDAPIVQGGSHPGAKLHRGDLLVHIRVQAHPNFSRSGADVLYTATIPMTTAVLGGKIKIPTLKGDVELNIPAGTTTGDRITIAGKGMSKLTSRKGAYGDLKVEFRVSLPKALTASQRTLLELLADDLGDHQAKRIMNVSDLIKEANVKTESKDLGDTKEGFLRRAFHRFTHPHDKQSEKPSSNNGDNDKAPTEKRASNTGN</sequence>
<feature type="region of interest" description="Disordered" evidence="8">
    <location>
        <begin position="611"/>
        <end position="646"/>
    </location>
</feature>
<dbReference type="PROSITE" id="PS51188">
    <property type="entry name" value="ZF_CR"/>
    <property type="match status" value="1"/>
</dbReference>
<name>A0AAN8MFY0_9PEZI</name>